<reference evidence="1" key="1">
    <citation type="submission" date="2023-02" db="EMBL/GenBank/DDBJ databases">
        <title>Tahibacter soli sp. nov. isolated from soil.</title>
        <authorList>
            <person name="Baek J.H."/>
            <person name="Lee J.K."/>
            <person name="Choi D.G."/>
            <person name="Jeon C.O."/>
        </authorList>
    </citation>
    <scope>NUCLEOTIDE SEQUENCE</scope>
    <source>
        <strain evidence="1">BL</strain>
    </source>
</reference>
<evidence type="ECO:0000313" key="2">
    <source>
        <dbReference type="Proteomes" id="UP001139971"/>
    </source>
</evidence>
<protein>
    <submittedName>
        <fullName evidence="1">Uncharacterized protein</fullName>
    </submittedName>
</protein>
<dbReference type="RefSeq" id="WP_263542905.1">
    <property type="nucleotide sequence ID" value="NZ_JAOVZO020000003.1"/>
</dbReference>
<keyword evidence="2" id="KW-1185">Reference proteome</keyword>
<organism evidence="1 2">
    <name type="scientific">Tahibacter soli</name>
    <dbReference type="NCBI Taxonomy" id="2983605"/>
    <lineage>
        <taxon>Bacteria</taxon>
        <taxon>Pseudomonadati</taxon>
        <taxon>Pseudomonadota</taxon>
        <taxon>Gammaproteobacteria</taxon>
        <taxon>Lysobacterales</taxon>
        <taxon>Rhodanobacteraceae</taxon>
        <taxon>Tahibacter</taxon>
    </lineage>
</organism>
<comment type="caution">
    <text evidence="1">The sequence shown here is derived from an EMBL/GenBank/DDBJ whole genome shotgun (WGS) entry which is preliminary data.</text>
</comment>
<dbReference type="EMBL" id="JAOVZO020000003">
    <property type="protein sequence ID" value="MDC8011690.1"/>
    <property type="molecule type" value="Genomic_DNA"/>
</dbReference>
<sequence length="110" mass="12321">MDFSVRVQLIEEHRAADWVAFYRAMDAAGFRDVVELDQDGSCRLLNGEWQISGPANNEEVCALLRTVVPVSGVPFRAMVMQITYPVTHLNPDLVDQGLTALSQMFRRLGP</sequence>
<name>A0A9X3YIE0_9GAMM</name>
<dbReference type="AlphaFoldDB" id="A0A9X3YIE0"/>
<proteinExistence type="predicted"/>
<gene>
    <name evidence="1" type="ORF">OD750_003930</name>
</gene>
<dbReference type="Proteomes" id="UP001139971">
    <property type="component" value="Unassembled WGS sequence"/>
</dbReference>
<evidence type="ECO:0000313" key="1">
    <source>
        <dbReference type="EMBL" id="MDC8011690.1"/>
    </source>
</evidence>
<accession>A0A9X3YIE0</accession>